<dbReference type="OrthoDB" id="906999at2"/>
<accession>A0A4V2X9J3</accession>
<dbReference type="EMBL" id="SMJU01000008">
    <property type="protein sequence ID" value="TDB64065.1"/>
    <property type="molecule type" value="Genomic_DNA"/>
</dbReference>
<evidence type="ECO:0000313" key="1">
    <source>
        <dbReference type="EMBL" id="TDB64065.1"/>
    </source>
</evidence>
<sequence length="177" mass="19033">MSVTFNQQNFTSLFPGAVSAKNGTAIEYTVEDSTYRIYNPSITSNSSSATTFDLQLDHVRGGATDDHVQLTVTFNGSAVVQSVAYTWTPGNDGYQIPKGVIEAVDITAEVLGAVGALETAGISEAAAQEIVETFDTCCKIFNELSTHIVKWTDNGGRFYFLPVVCHTFNRLCVSVSA</sequence>
<proteinExistence type="predicted"/>
<reference evidence="1 2" key="1">
    <citation type="submission" date="2019-02" db="EMBL/GenBank/DDBJ databases">
        <title>Arundinibacter roseus gen. nov., sp. nov., a new member of the family Cytophagaceae.</title>
        <authorList>
            <person name="Szuroczki S."/>
            <person name="Khayer B."/>
            <person name="Sproer C."/>
            <person name="Toumi M."/>
            <person name="Szabo A."/>
            <person name="Felfoldi T."/>
            <person name="Schumann P."/>
            <person name="Toth E."/>
        </authorList>
    </citation>
    <scope>NUCLEOTIDE SEQUENCE [LARGE SCALE GENOMIC DNA]</scope>
    <source>
        <strain evidence="1 2">DMA-k-7a</strain>
    </source>
</reference>
<dbReference type="AlphaFoldDB" id="A0A4V2X9J3"/>
<evidence type="ECO:0000313" key="2">
    <source>
        <dbReference type="Proteomes" id="UP000295706"/>
    </source>
</evidence>
<comment type="caution">
    <text evidence="1">The sequence shown here is derived from an EMBL/GenBank/DDBJ whole genome shotgun (WGS) entry which is preliminary data.</text>
</comment>
<organism evidence="1 2">
    <name type="scientific">Arundinibacter roseus</name>
    <dbReference type="NCBI Taxonomy" id="2070510"/>
    <lineage>
        <taxon>Bacteria</taxon>
        <taxon>Pseudomonadati</taxon>
        <taxon>Bacteroidota</taxon>
        <taxon>Cytophagia</taxon>
        <taxon>Cytophagales</taxon>
        <taxon>Spirosomataceae</taxon>
        <taxon>Arundinibacter</taxon>
    </lineage>
</organism>
<protein>
    <submittedName>
        <fullName evidence="1">Uncharacterized protein</fullName>
    </submittedName>
</protein>
<gene>
    <name evidence="1" type="ORF">EZE20_14070</name>
</gene>
<keyword evidence="2" id="KW-1185">Reference proteome</keyword>
<dbReference type="RefSeq" id="WP_132118701.1">
    <property type="nucleotide sequence ID" value="NZ_SMJU01000008.1"/>
</dbReference>
<dbReference type="Proteomes" id="UP000295706">
    <property type="component" value="Unassembled WGS sequence"/>
</dbReference>
<name>A0A4V2X9J3_9BACT</name>